<sequence>MPADPVRDADGHREGRARGRPHLRAGHDWRHRPHPRRRCAGGPGRGPVAAGTSEGKPNSPALHRTRVGHRFRRRARRSRPLRNGAGMMPTGSVIIYLLLPAAGVLLGGVVGALRTLPPLAQSAIQHFAAGVVFAAIATEIVPDVMHGGAPQAALAGFAIGVALMFGLRAVAERLEAAGGERSTYPLGLLAAVGIDCVVDGVVIGAGFATGARQGLLIAVSLSLEMLFLGLTTATTIKGGGGRAPGILAVCAGLGTVLVAAALGGLLLLSGRPAWVLTGFLAFGAAALLYLVTEELLIRAHDLGETPLVTALFFLGFLAVFAAGLIA</sequence>
<dbReference type="AlphaFoldDB" id="C5B6Q1"/>
<keyword evidence="4" id="KW-1185">Reference proteome</keyword>
<keyword evidence="2" id="KW-0472">Membrane</keyword>
<proteinExistence type="predicted"/>
<feature type="compositionally biased region" description="Basic and acidic residues" evidence="1">
    <location>
        <begin position="1"/>
        <end position="17"/>
    </location>
</feature>
<feature type="transmembrane region" description="Helical" evidence="2">
    <location>
        <begin position="93"/>
        <end position="116"/>
    </location>
</feature>
<feature type="transmembrane region" description="Helical" evidence="2">
    <location>
        <begin position="304"/>
        <end position="325"/>
    </location>
</feature>
<feature type="transmembrane region" description="Helical" evidence="2">
    <location>
        <begin position="214"/>
        <end position="233"/>
    </location>
</feature>
<keyword evidence="3" id="KW-0614">Plasmid</keyword>
<name>C5B6Q1_METEA</name>
<feature type="transmembrane region" description="Helical" evidence="2">
    <location>
        <begin position="123"/>
        <end position="141"/>
    </location>
</feature>
<keyword evidence="2" id="KW-0812">Transmembrane</keyword>
<feature type="compositionally biased region" description="Basic residues" evidence="1">
    <location>
        <begin position="18"/>
        <end position="39"/>
    </location>
</feature>
<evidence type="ECO:0000256" key="1">
    <source>
        <dbReference type="SAM" id="MobiDB-lite"/>
    </source>
</evidence>
<feature type="transmembrane region" description="Helical" evidence="2">
    <location>
        <begin position="245"/>
        <end position="267"/>
    </location>
</feature>
<evidence type="ECO:0000313" key="3">
    <source>
        <dbReference type="EMBL" id="ACS44133.1"/>
    </source>
</evidence>
<evidence type="ECO:0000313" key="4">
    <source>
        <dbReference type="Proteomes" id="UP000009081"/>
    </source>
</evidence>
<accession>C5B6Q1</accession>
<protein>
    <recommendedName>
        <fullName evidence="5">Transporter</fullName>
    </recommendedName>
</protein>
<organism evidence="3 4">
    <name type="scientific">Methylorubrum extorquens (strain ATCC 14718 / DSM 1338 / JCM 2805 / NCIMB 9133 / AM1)</name>
    <name type="common">Methylobacterium extorquens</name>
    <dbReference type="NCBI Taxonomy" id="272630"/>
    <lineage>
        <taxon>Bacteria</taxon>
        <taxon>Pseudomonadati</taxon>
        <taxon>Pseudomonadota</taxon>
        <taxon>Alphaproteobacteria</taxon>
        <taxon>Hyphomicrobiales</taxon>
        <taxon>Methylobacteriaceae</taxon>
        <taxon>Methylorubrum</taxon>
    </lineage>
</organism>
<gene>
    <name evidence="3" type="ordered locus">MexAM1_p1METAp0027</name>
</gene>
<feature type="transmembrane region" description="Helical" evidence="2">
    <location>
        <begin position="183"/>
        <end position="208"/>
    </location>
</feature>
<evidence type="ECO:0000256" key="2">
    <source>
        <dbReference type="SAM" id="Phobius"/>
    </source>
</evidence>
<feature type="transmembrane region" description="Helical" evidence="2">
    <location>
        <begin position="273"/>
        <end position="292"/>
    </location>
</feature>
<dbReference type="EMBL" id="CP001512">
    <property type="protein sequence ID" value="ACS44133.1"/>
    <property type="molecule type" value="Genomic_DNA"/>
</dbReference>
<feature type="region of interest" description="Disordered" evidence="1">
    <location>
        <begin position="1"/>
        <end position="84"/>
    </location>
</feature>
<dbReference type="HOGENOM" id="CLU_015114_7_0_5"/>
<geneLocation type="plasmid" evidence="3 4">
    <name>p1META1</name>
</geneLocation>
<dbReference type="KEGG" id="mea:Mex_p10027"/>
<evidence type="ECO:0008006" key="5">
    <source>
        <dbReference type="Google" id="ProtNLM"/>
    </source>
</evidence>
<feature type="transmembrane region" description="Helical" evidence="2">
    <location>
        <begin position="153"/>
        <end position="171"/>
    </location>
</feature>
<keyword evidence="2" id="KW-1133">Transmembrane helix</keyword>
<feature type="compositionally biased region" description="Basic residues" evidence="1">
    <location>
        <begin position="63"/>
        <end position="80"/>
    </location>
</feature>
<reference evidence="3 4" key="1">
    <citation type="journal article" date="2009" name="PLoS ONE">
        <title>Methylobacterium genome sequences: a reference blueprint to investigate microbial metabolism of C1 compounds from natural and industrial sources.</title>
        <authorList>
            <person name="Vuilleumier S."/>
            <person name="Chistoserdova L."/>
            <person name="Lee M.-C."/>
            <person name="Bringel F."/>
            <person name="Lajus A."/>
            <person name="Zhou Y."/>
            <person name="Gourion B."/>
            <person name="Barbe V."/>
            <person name="Chang J."/>
            <person name="Cruveiller S."/>
            <person name="Dossat C."/>
            <person name="Gillett W."/>
            <person name="Gruffaz C."/>
            <person name="Haugen E."/>
            <person name="Hourcade E."/>
            <person name="Levy R."/>
            <person name="Mangenot S."/>
            <person name="Muller E."/>
            <person name="Nadalig T."/>
            <person name="Pagni M."/>
            <person name="Penny C."/>
            <person name="Peyraud R."/>
            <person name="Robinson D.G."/>
            <person name="Roche D."/>
            <person name="Rouy Z."/>
            <person name="Saenampechek C."/>
            <person name="Salvignol G."/>
            <person name="Vallenet D."/>
            <person name="Wu Z."/>
            <person name="Marx C.J."/>
            <person name="Vorholt J.A."/>
            <person name="Olson M.V."/>
            <person name="Kaul R."/>
            <person name="Weissenbach J."/>
            <person name="Medigue C."/>
            <person name="Lidstrom M.E."/>
        </authorList>
    </citation>
    <scope>NUCLEOTIDE SEQUENCE [LARGE SCALE GENOMIC DNA]</scope>
    <source>
        <strain evidence="4">ATCC 14718 / DSM 1338 / JCM 2805 / NCIMB 9133 / AM1</strain>
    </source>
</reference>
<dbReference type="Proteomes" id="UP000009081">
    <property type="component" value="Plasmid p1META1"/>
</dbReference>